<dbReference type="PANTHER" id="PTHR39181">
    <property type="entry name" value="TYROSINE-PROTEIN PHOSPHATASE YWQE"/>
    <property type="match status" value="1"/>
</dbReference>
<accession>A0A9D1TNY9</accession>
<dbReference type="Gene3D" id="3.20.20.140">
    <property type="entry name" value="Metal-dependent hydrolases"/>
    <property type="match status" value="1"/>
</dbReference>
<dbReference type="InterPro" id="IPR016195">
    <property type="entry name" value="Pol/histidinol_Pase-like"/>
</dbReference>
<reference evidence="5" key="1">
    <citation type="journal article" date="2021" name="PeerJ">
        <title>Extensive microbial diversity within the chicken gut microbiome revealed by metagenomics and culture.</title>
        <authorList>
            <person name="Gilroy R."/>
            <person name="Ravi A."/>
            <person name="Getino M."/>
            <person name="Pursley I."/>
            <person name="Horton D.L."/>
            <person name="Alikhan N.F."/>
            <person name="Baker D."/>
            <person name="Gharbi K."/>
            <person name="Hall N."/>
            <person name="Watson M."/>
            <person name="Adriaenssens E.M."/>
            <person name="Foster-Nyarko E."/>
            <person name="Jarju S."/>
            <person name="Secka A."/>
            <person name="Antonio M."/>
            <person name="Oren A."/>
            <person name="Chaudhuri R.R."/>
            <person name="La Ragione R."/>
            <person name="Hildebrand F."/>
            <person name="Pallen M.J."/>
        </authorList>
    </citation>
    <scope>NUCLEOTIDE SEQUENCE</scope>
    <source>
        <strain evidence="5">Gambia11-129</strain>
    </source>
</reference>
<dbReference type="Proteomes" id="UP000823936">
    <property type="component" value="Unassembled WGS sequence"/>
</dbReference>
<dbReference type="SUPFAM" id="SSF89550">
    <property type="entry name" value="PHP domain-like"/>
    <property type="match status" value="1"/>
</dbReference>
<organism evidence="5 6">
    <name type="scientific">Candidatus Ornithospirochaeta avicola</name>
    <dbReference type="NCBI Taxonomy" id="2840896"/>
    <lineage>
        <taxon>Bacteria</taxon>
        <taxon>Pseudomonadati</taxon>
        <taxon>Spirochaetota</taxon>
        <taxon>Spirochaetia</taxon>
        <taxon>Spirochaetales</taxon>
        <taxon>Spirochaetaceae</taxon>
        <taxon>Spirochaetaceae incertae sedis</taxon>
        <taxon>Candidatus Ornithospirochaeta</taxon>
    </lineage>
</organism>
<comment type="catalytic activity">
    <reaction evidence="4">
        <text>O-phospho-L-tyrosyl-[protein] + H2O = L-tyrosyl-[protein] + phosphate</text>
        <dbReference type="Rhea" id="RHEA:10684"/>
        <dbReference type="Rhea" id="RHEA-COMP:10136"/>
        <dbReference type="Rhea" id="RHEA-COMP:20101"/>
        <dbReference type="ChEBI" id="CHEBI:15377"/>
        <dbReference type="ChEBI" id="CHEBI:43474"/>
        <dbReference type="ChEBI" id="CHEBI:46858"/>
        <dbReference type="ChEBI" id="CHEBI:61978"/>
        <dbReference type="EC" id="3.1.3.48"/>
    </reaction>
</comment>
<evidence type="ECO:0000256" key="4">
    <source>
        <dbReference type="ARBA" id="ARBA00051722"/>
    </source>
</evidence>
<evidence type="ECO:0000256" key="2">
    <source>
        <dbReference type="ARBA" id="ARBA00013064"/>
    </source>
</evidence>
<dbReference type="PANTHER" id="PTHR39181:SF1">
    <property type="entry name" value="TYROSINE-PROTEIN PHOSPHATASE YWQE"/>
    <property type="match status" value="1"/>
</dbReference>
<dbReference type="GO" id="GO:0030145">
    <property type="term" value="F:manganese ion binding"/>
    <property type="evidence" value="ECO:0007669"/>
    <property type="project" value="InterPro"/>
</dbReference>
<name>A0A9D1TNY9_9SPIO</name>
<dbReference type="EMBL" id="DXHU01000023">
    <property type="protein sequence ID" value="HIV99496.1"/>
    <property type="molecule type" value="Genomic_DNA"/>
</dbReference>
<comment type="caution">
    <text evidence="5">The sequence shown here is derived from an EMBL/GenBank/DDBJ whole genome shotgun (WGS) entry which is preliminary data.</text>
</comment>
<evidence type="ECO:0000256" key="3">
    <source>
        <dbReference type="ARBA" id="ARBA00022801"/>
    </source>
</evidence>
<sequence length="220" mass="24719">MGLIDVHAHLLPSIDHTEVTWESLEDLLSLYRACGFDTVCFTPHLYNPFVVTDIKGIRDAFKKAADMSEHHDLLPVLASEVYVSDEAFIKGLPIAGRYILLEFSTAFAPVNLVEKLDSISSELTPIIAHIERYSWLSADSQLVRLFKDKGYLIQINGKAVKKGGRVLEYLESGVVDLVASDCHGNRDDIIFAAEVISRYSMIQKKMNDLSREIKEVVQCF</sequence>
<protein>
    <recommendedName>
        <fullName evidence="2">protein-tyrosine-phosphatase</fullName>
        <ecNumber evidence="2">3.1.3.48</ecNumber>
    </recommendedName>
</protein>
<dbReference type="AlphaFoldDB" id="A0A9D1TNY9"/>
<dbReference type="InterPro" id="IPR016667">
    <property type="entry name" value="Caps_polysacc_synth_CpsB/CapC"/>
</dbReference>
<comment type="similarity">
    <text evidence="1">Belongs to the metallo-dependent hydrolases superfamily. CpsB/CapC family.</text>
</comment>
<dbReference type="Pfam" id="PF19567">
    <property type="entry name" value="CpsB_CapC"/>
    <property type="match status" value="1"/>
</dbReference>
<evidence type="ECO:0000313" key="5">
    <source>
        <dbReference type="EMBL" id="HIV99496.1"/>
    </source>
</evidence>
<evidence type="ECO:0000256" key="1">
    <source>
        <dbReference type="ARBA" id="ARBA00005750"/>
    </source>
</evidence>
<gene>
    <name evidence="5" type="ORF">IAB12_06960</name>
</gene>
<proteinExistence type="inferred from homology"/>
<keyword evidence="3" id="KW-0378">Hydrolase</keyword>
<dbReference type="EC" id="3.1.3.48" evidence="2"/>
<evidence type="ECO:0000313" key="6">
    <source>
        <dbReference type="Proteomes" id="UP000823936"/>
    </source>
</evidence>
<dbReference type="GO" id="GO:0004725">
    <property type="term" value="F:protein tyrosine phosphatase activity"/>
    <property type="evidence" value="ECO:0007669"/>
    <property type="project" value="UniProtKB-EC"/>
</dbReference>
<reference evidence="5" key="2">
    <citation type="submission" date="2021-04" db="EMBL/GenBank/DDBJ databases">
        <authorList>
            <person name="Gilroy R."/>
        </authorList>
    </citation>
    <scope>NUCLEOTIDE SEQUENCE</scope>
    <source>
        <strain evidence="5">Gambia11-129</strain>
    </source>
</reference>